<feature type="repeat" description="PPR" evidence="2">
    <location>
        <begin position="87"/>
        <end position="122"/>
    </location>
</feature>
<evidence type="ECO:0000256" key="1">
    <source>
        <dbReference type="ARBA" id="ARBA00022737"/>
    </source>
</evidence>
<feature type="repeat" description="PPR" evidence="2">
    <location>
        <begin position="292"/>
        <end position="326"/>
    </location>
</feature>
<dbReference type="Pfam" id="PF01535">
    <property type="entry name" value="PPR"/>
    <property type="match status" value="3"/>
</dbReference>
<dbReference type="GO" id="GO:0003723">
    <property type="term" value="F:RNA binding"/>
    <property type="evidence" value="ECO:0007669"/>
    <property type="project" value="InterPro"/>
</dbReference>
<sequence>MGNPLNLLKPLSADAVSFDLHRLAYFLDSCTAAGDARRGAAAHARLQKLHESLDRSLSLWNKLLSLYYRCGFARRAHQLFDVMPTRDAVSYNTMISAQIRINRNAFEPLRLYSQMLADGVKPNNITFSSLLAASDGMKESHFVEQIHAHSIRFGLNSDEFVGSAMVNGYERCRGLKEALCAFEEIAELDAVSFNIMIDVCARRGSKCHAMEIFSRMRREGNGSFDSFTFTTVLKTCLEREDLRFGMQLHGCAWKVGLVSDAPIGNALITMYSKCGGGMDSMVAAFRRVSEPNIISWTALIAGLVQNGLAEEAASFYKEMVTSGVMENEFCFASVLPAFSFLASLEHGRMVHCRIVKSEFSSDVMVGNALVDLYFKCGSLEDARVVFETMRSRDVVSWTVMILGLGQHGKGREALEIFGSMESKGFKPDAVTFLAGLSACSHGGLVDDGIRIFNSMVTHYRVKPKREHCACVVDMLGRSGRLKEAERFIGEMGIEMDPLAWEALLGACEIHGEMELGQRSAEKVMKLEPQKDGPYVLLSNIYAEGRLWEEKENLRERLDASGLRKEAARSWFSGLEISVSRPVSTS</sequence>
<dbReference type="PANTHER" id="PTHR47926:SF341">
    <property type="entry name" value="PENTATRICOPEPTIDE REPEAT-CONTAINING PROTEIN"/>
    <property type="match status" value="1"/>
</dbReference>
<dbReference type="Pfam" id="PF20431">
    <property type="entry name" value="E_motif"/>
    <property type="match status" value="1"/>
</dbReference>
<dbReference type="InterPro" id="IPR046960">
    <property type="entry name" value="PPR_At4g14850-like_plant"/>
</dbReference>
<dbReference type="PANTHER" id="PTHR47926">
    <property type="entry name" value="PENTATRICOPEPTIDE REPEAT-CONTAINING PROTEIN"/>
    <property type="match status" value="1"/>
</dbReference>
<feature type="repeat" description="PPR" evidence="2">
    <location>
        <begin position="393"/>
        <end position="427"/>
    </location>
</feature>
<evidence type="ECO:0000313" key="3">
    <source>
        <dbReference type="Proteomes" id="UP000228380"/>
    </source>
</evidence>
<protein>
    <submittedName>
        <fullName evidence="4">Pentatricopeptide repeat-containing protein At2g13600-like</fullName>
    </submittedName>
</protein>
<reference evidence="4" key="2">
    <citation type="submission" date="2025-08" db="UniProtKB">
        <authorList>
            <consortium name="RefSeq"/>
        </authorList>
    </citation>
    <scope>IDENTIFICATION</scope>
    <source>
        <tissue evidence="4">Young leaves</tissue>
    </source>
</reference>
<feature type="repeat" description="PPR" evidence="2">
    <location>
        <begin position="189"/>
        <end position="223"/>
    </location>
</feature>
<dbReference type="Gene3D" id="1.25.40.10">
    <property type="entry name" value="Tetratricopeptide repeat domain"/>
    <property type="match status" value="5"/>
</dbReference>
<reference evidence="3" key="1">
    <citation type="journal article" date="2019" name="Nat. Commun.">
        <title>Genome-wide association mapping of date palm fruit traits.</title>
        <authorList>
            <person name="Hazzouri K.M."/>
            <person name="Gros-Balthazard M."/>
            <person name="Flowers J.M."/>
            <person name="Copetti D."/>
            <person name="Lemansour A."/>
            <person name="Lebrun M."/>
            <person name="Masmoudi K."/>
            <person name="Ferrand S."/>
            <person name="Dhar M.I."/>
            <person name="Fresquez Z.A."/>
            <person name="Rosas U."/>
            <person name="Zhang J."/>
            <person name="Talag J."/>
            <person name="Lee S."/>
            <person name="Kudrna D."/>
            <person name="Powell R.F."/>
            <person name="Leitch I.J."/>
            <person name="Krueger R.R."/>
            <person name="Wing R.A."/>
            <person name="Amiri K.M.A."/>
            <person name="Purugganan M.D."/>
        </authorList>
    </citation>
    <scope>NUCLEOTIDE SEQUENCE [LARGE SCALE GENOMIC DNA]</scope>
    <source>
        <strain evidence="3">cv. Khalas</strain>
    </source>
</reference>
<dbReference type="RefSeq" id="XP_008792851.2">
    <property type="nucleotide sequence ID" value="XM_008794629.4"/>
</dbReference>
<dbReference type="GeneID" id="103709331"/>
<keyword evidence="3" id="KW-1185">Reference proteome</keyword>
<name>A0A8B7C6R3_PHODC</name>
<evidence type="ECO:0000313" key="4">
    <source>
        <dbReference type="RefSeq" id="XP_008792851.2"/>
    </source>
</evidence>
<gene>
    <name evidence="4" type="primary">LOC103709331</name>
</gene>
<dbReference type="KEGG" id="pda:103709331"/>
<organism evidence="3 4">
    <name type="scientific">Phoenix dactylifera</name>
    <name type="common">Date palm</name>
    <dbReference type="NCBI Taxonomy" id="42345"/>
    <lineage>
        <taxon>Eukaryota</taxon>
        <taxon>Viridiplantae</taxon>
        <taxon>Streptophyta</taxon>
        <taxon>Embryophyta</taxon>
        <taxon>Tracheophyta</taxon>
        <taxon>Spermatophyta</taxon>
        <taxon>Magnoliopsida</taxon>
        <taxon>Liliopsida</taxon>
        <taxon>Arecaceae</taxon>
        <taxon>Coryphoideae</taxon>
        <taxon>Phoeniceae</taxon>
        <taxon>Phoenix</taxon>
    </lineage>
</organism>
<dbReference type="InterPro" id="IPR046848">
    <property type="entry name" value="E_motif"/>
</dbReference>
<dbReference type="FunFam" id="1.25.40.10:FF:000090">
    <property type="entry name" value="Pentatricopeptide repeat-containing protein, chloroplastic"/>
    <property type="match status" value="1"/>
</dbReference>
<dbReference type="OrthoDB" id="185373at2759"/>
<dbReference type="Proteomes" id="UP000228380">
    <property type="component" value="Chromosome 8"/>
</dbReference>
<dbReference type="AlphaFoldDB" id="A0A8B7C6R3"/>
<accession>A0A8B7C6R3</accession>
<dbReference type="InterPro" id="IPR002885">
    <property type="entry name" value="PPR_rpt"/>
</dbReference>
<proteinExistence type="predicted"/>
<dbReference type="FunFam" id="1.25.40.10:FF:000351">
    <property type="entry name" value="Pentatricopeptide repeat-containing protein"/>
    <property type="match status" value="1"/>
</dbReference>
<keyword evidence="1" id="KW-0677">Repeat</keyword>
<dbReference type="NCBIfam" id="TIGR00756">
    <property type="entry name" value="PPR"/>
    <property type="match status" value="4"/>
</dbReference>
<dbReference type="Pfam" id="PF13041">
    <property type="entry name" value="PPR_2"/>
    <property type="match status" value="3"/>
</dbReference>
<evidence type="ECO:0000256" key="2">
    <source>
        <dbReference type="PROSITE-ProRule" id="PRU00708"/>
    </source>
</evidence>
<dbReference type="PROSITE" id="PS51375">
    <property type="entry name" value="PPR"/>
    <property type="match status" value="4"/>
</dbReference>
<dbReference type="GO" id="GO:0009451">
    <property type="term" value="P:RNA modification"/>
    <property type="evidence" value="ECO:0007669"/>
    <property type="project" value="InterPro"/>
</dbReference>
<dbReference type="InterPro" id="IPR011990">
    <property type="entry name" value="TPR-like_helical_dom_sf"/>
</dbReference>